<dbReference type="Gene3D" id="2.60.40.1120">
    <property type="entry name" value="Carboxypeptidase-like, regulatory domain"/>
    <property type="match status" value="1"/>
</dbReference>
<keyword evidence="14" id="KW-1185">Reference proteome</keyword>
<evidence type="ECO:0000313" key="14">
    <source>
        <dbReference type="Proteomes" id="UP000473905"/>
    </source>
</evidence>
<keyword evidence="6 8" id="KW-0472">Membrane</keyword>
<sequence length="1088" mass="122331">MRSALTKKLILLLVVCITAIGAAAQTRTLSGEVVEKSGDPLVGVSVFNREYKIGITTDINGKFEITLPSGVKKLTFSYIGYQTLEIDLKPNENKITVTMTEDAQALDEVVVVGYGTQKKVNLTGAVSVITDKELSDRPSQSLTSMLQGTTPGLNITTGSGLPNKSPSINVRGTTSVNATNPLVLVDGVEGDLSQVNPSDVKSISVVKDASAAAIYGARAAFGVILVTTKAGESDDATGKRARTTVRYSGRFGWEANTNSTDYEDRGYWSVYTANLFARAKDGKNIIDYTDEDMAELLARVNDRTEHPDRPWVVEDVRNGKKQWVYYGNYDHYHMNFSDNRPKMQHNISLSGGIGDVNYFVSGAYEYRKGILKVNPDTYNKYNLRSKIEFPVTKWARFSNNTSLYSTSYKSQGNGSIEDTFGYSANGAFACYPNKNPDGTWIYSVPYQSTKMANGRHIMIGEGSHRNLERNMSFVNTSRLIVTPIKQLSITGDFSYKFDQDRNYWRSNHLNFRMYPDSEMDFYGIGAGQNKLTEQVYTSNYISVNAYANYNQSWNDKHNLAATFGFNYEHWHKKNLSAVGYELSSDDLDDLNLATTMFSMGGGQNEYKLAGWFGRVNYDYDGRYLAEISGRYDGTSRFASNNRWGFFPSGSVGWRISEEKFMEWARPSLSNLKFRVSYGSLGNQNVSSFYTFLRMITLSNFDTFNFGSDTKAKYSSIGAPIAQNLTWETAHQWDIGADLAMFNNRLNFTGDIYVRNTVNMLTDGIELPGVYGATPPQMNTADLRTKGYELSATWRDNLKIFGHNLSYSVSANLSNYDARITRYDNPEKVFAKKYYPGMKLGEIWGYHVDGLFASDEEAAQYSSQVDLGVVAKNLPQGIWMAGDLKFADLDGDGKISIGEDSALKPGDRKIIGNELPTLQYGFSGSLNYMGFDIYAFFQGTGNHYWYPNGYNYQFWGSFSDPVAGYIPRNFIDQCWSKDNPGAYFPRPLGQSAKNGQLSFVNDRYLQNIRYMRFKNLTIGYSIPEKILSKVSIKQLRVYFTAENLCYWSPIKKHSKYIDPEAAFSRTSNQLNAMYYPWAKTYMFGIDITL</sequence>
<dbReference type="Proteomes" id="UP000473905">
    <property type="component" value="Unassembled WGS sequence"/>
</dbReference>
<comment type="similarity">
    <text evidence="8 9">Belongs to the TonB-dependent receptor family.</text>
</comment>
<keyword evidence="5 9" id="KW-0798">TonB box</keyword>
<evidence type="ECO:0000256" key="7">
    <source>
        <dbReference type="ARBA" id="ARBA00023237"/>
    </source>
</evidence>
<dbReference type="SUPFAM" id="SSF56935">
    <property type="entry name" value="Porins"/>
    <property type="match status" value="1"/>
</dbReference>
<evidence type="ECO:0000256" key="5">
    <source>
        <dbReference type="ARBA" id="ARBA00023077"/>
    </source>
</evidence>
<evidence type="ECO:0000313" key="13">
    <source>
        <dbReference type="EMBL" id="KAA4090920.1"/>
    </source>
</evidence>
<dbReference type="Gene3D" id="2.170.130.10">
    <property type="entry name" value="TonB-dependent receptor, plug domain"/>
    <property type="match status" value="1"/>
</dbReference>
<dbReference type="InterPro" id="IPR036942">
    <property type="entry name" value="Beta-barrel_TonB_sf"/>
</dbReference>
<keyword evidence="4 8" id="KW-0812">Transmembrane</keyword>
<keyword evidence="3 8" id="KW-1134">Transmembrane beta strand</keyword>
<evidence type="ECO:0000259" key="11">
    <source>
        <dbReference type="Pfam" id="PF00593"/>
    </source>
</evidence>
<evidence type="ECO:0000256" key="3">
    <source>
        <dbReference type="ARBA" id="ARBA00022452"/>
    </source>
</evidence>
<comment type="subcellular location">
    <subcellularLocation>
        <location evidence="1 8">Cell outer membrane</location>
        <topology evidence="1 8">Multi-pass membrane protein</topology>
    </subcellularLocation>
</comment>
<comment type="caution">
    <text evidence="13">The sequence shown here is derived from an EMBL/GenBank/DDBJ whole genome shotgun (WGS) entry which is preliminary data.</text>
</comment>
<dbReference type="PROSITE" id="PS52016">
    <property type="entry name" value="TONB_DEPENDENT_REC_3"/>
    <property type="match status" value="1"/>
</dbReference>
<feature type="chain" id="PRO_5030132743" evidence="10">
    <location>
        <begin position="25"/>
        <end position="1088"/>
    </location>
</feature>
<dbReference type="InterPro" id="IPR037066">
    <property type="entry name" value="Plug_dom_sf"/>
</dbReference>
<dbReference type="GO" id="GO:0009279">
    <property type="term" value="C:cell outer membrane"/>
    <property type="evidence" value="ECO:0007669"/>
    <property type="project" value="UniProtKB-SubCell"/>
</dbReference>
<dbReference type="FunFam" id="2.170.130.10:FF:000024">
    <property type="entry name" value="Outer membrane protein"/>
    <property type="match status" value="1"/>
</dbReference>
<evidence type="ECO:0000256" key="2">
    <source>
        <dbReference type="ARBA" id="ARBA00022448"/>
    </source>
</evidence>
<dbReference type="SUPFAM" id="SSF49464">
    <property type="entry name" value="Carboxypeptidase regulatory domain-like"/>
    <property type="match status" value="1"/>
</dbReference>
<dbReference type="InterPro" id="IPR023996">
    <property type="entry name" value="TonB-dep_OMP_SusC/RagA"/>
</dbReference>
<accession>A0A5M5DBN2</accession>
<dbReference type="AlphaFoldDB" id="A0A5M5DBN2"/>
<evidence type="ECO:0000256" key="8">
    <source>
        <dbReference type="PROSITE-ProRule" id="PRU01360"/>
    </source>
</evidence>
<dbReference type="InterPro" id="IPR012910">
    <property type="entry name" value="Plug_dom"/>
</dbReference>
<gene>
    <name evidence="13" type="ORF">F3D66_24340</name>
</gene>
<evidence type="ECO:0000256" key="4">
    <source>
        <dbReference type="ARBA" id="ARBA00022692"/>
    </source>
</evidence>
<keyword evidence="2 8" id="KW-0813">Transport</keyword>
<name>A0A5M5DBN2_BACOV</name>
<protein>
    <submittedName>
        <fullName evidence="13">TonB-dependent receptor</fullName>
    </submittedName>
</protein>
<proteinExistence type="inferred from homology"/>
<keyword evidence="10" id="KW-0732">Signal</keyword>
<feature type="domain" description="TonB-dependent receptor-like beta-barrel" evidence="11">
    <location>
        <begin position="489"/>
        <end position="879"/>
    </location>
</feature>
<evidence type="ECO:0000256" key="10">
    <source>
        <dbReference type="SAM" id="SignalP"/>
    </source>
</evidence>
<organism evidence="13 14">
    <name type="scientific">Bacteroides ovatus</name>
    <dbReference type="NCBI Taxonomy" id="28116"/>
    <lineage>
        <taxon>Bacteria</taxon>
        <taxon>Pseudomonadati</taxon>
        <taxon>Bacteroidota</taxon>
        <taxon>Bacteroidia</taxon>
        <taxon>Bacteroidales</taxon>
        <taxon>Bacteroidaceae</taxon>
        <taxon>Bacteroides</taxon>
    </lineage>
</organism>
<evidence type="ECO:0000259" key="12">
    <source>
        <dbReference type="Pfam" id="PF07715"/>
    </source>
</evidence>
<reference evidence="13 14" key="1">
    <citation type="journal article" date="2019" name="Nat. Med.">
        <title>A library of human gut bacterial isolates paired with longitudinal multiomics data enables mechanistic microbiome research.</title>
        <authorList>
            <person name="Poyet M."/>
            <person name="Groussin M."/>
            <person name="Gibbons S.M."/>
            <person name="Avila-Pacheco J."/>
            <person name="Jiang X."/>
            <person name="Kearney S.M."/>
            <person name="Perrotta A.R."/>
            <person name="Berdy B."/>
            <person name="Zhao S."/>
            <person name="Lieberman T.D."/>
            <person name="Swanson P.K."/>
            <person name="Smith M."/>
            <person name="Roesemann S."/>
            <person name="Alexander J.E."/>
            <person name="Rich S.A."/>
            <person name="Livny J."/>
            <person name="Vlamakis H."/>
            <person name="Clish C."/>
            <person name="Bullock K."/>
            <person name="Deik A."/>
            <person name="Scott J."/>
            <person name="Pierce K.A."/>
            <person name="Xavier R.J."/>
            <person name="Alm E.J."/>
        </authorList>
    </citation>
    <scope>NUCLEOTIDE SEQUENCE [LARGE SCALE GENOMIC DNA]</scope>
    <source>
        <strain evidence="13 14">BIOML-A134</strain>
    </source>
</reference>
<dbReference type="InterPro" id="IPR008969">
    <property type="entry name" value="CarboxyPept-like_regulatory"/>
</dbReference>
<dbReference type="Gene3D" id="2.40.170.20">
    <property type="entry name" value="TonB-dependent receptor, beta-barrel domain"/>
    <property type="match status" value="1"/>
</dbReference>
<feature type="domain" description="TonB-dependent receptor plug" evidence="12">
    <location>
        <begin position="119"/>
        <end position="223"/>
    </location>
</feature>
<dbReference type="EMBL" id="VWKB01000041">
    <property type="protein sequence ID" value="KAA4090920.1"/>
    <property type="molecule type" value="Genomic_DNA"/>
</dbReference>
<evidence type="ECO:0000256" key="9">
    <source>
        <dbReference type="RuleBase" id="RU003357"/>
    </source>
</evidence>
<dbReference type="Pfam" id="PF07715">
    <property type="entry name" value="Plug"/>
    <property type="match status" value="1"/>
</dbReference>
<feature type="signal peptide" evidence="10">
    <location>
        <begin position="1"/>
        <end position="24"/>
    </location>
</feature>
<dbReference type="InterPro" id="IPR023997">
    <property type="entry name" value="TonB-dep_OMP_SusC/RagA_CS"/>
</dbReference>
<keyword evidence="13" id="KW-0675">Receptor</keyword>
<dbReference type="InterPro" id="IPR039426">
    <property type="entry name" value="TonB-dep_rcpt-like"/>
</dbReference>
<dbReference type="Pfam" id="PF13715">
    <property type="entry name" value="CarbopepD_reg_2"/>
    <property type="match status" value="1"/>
</dbReference>
<dbReference type="Pfam" id="PF00593">
    <property type="entry name" value="TonB_dep_Rec_b-barrel"/>
    <property type="match status" value="1"/>
</dbReference>
<dbReference type="InterPro" id="IPR000531">
    <property type="entry name" value="Beta-barrel_TonB"/>
</dbReference>
<evidence type="ECO:0000256" key="1">
    <source>
        <dbReference type="ARBA" id="ARBA00004571"/>
    </source>
</evidence>
<keyword evidence="7 8" id="KW-0998">Cell outer membrane</keyword>
<dbReference type="NCBIfam" id="TIGR04057">
    <property type="entry name" value="SusC_RagA_signa"/>
    <property type="match status" value="1"/>
</dbReference>
<evidence type="ECO:0000256" key="6">
    <source>
        <dbReference type="ARBA" id="ARBA00023136"/>
    </source>
</evidence>
<dbReference type="NCBIfam" id="TIGR04056">
    <property type="entry name" value="OMP_RagA_SusC"/>
    <property type="match status" value="1"/>
</dbReference>